<feature type="transmembrane region" description="Helical" evidence="5">
    <location>
        <begin position="96"/>
        <end position="117"/>
    </location>
</feature>
<feature type="transmembrane region" description="Helical" evidence="5">
    <location>
        <begin position="72"/>
        <end position="90"/>
    </location>
</feature>
<evidence type="ECO:0000313" key="8">
    <source>
        <dbReference type="Proteomes" id="UP001177140"/>
    </source>
</evidence>
<organism evidence="7 8">
    <name type="scientific">Papaver nudicaule</name>
    <name type="common">Iceland poppy</name>
    <dbReference type="NCBI Taxonomy" id="74823"/>
    <lineage>
        <taxon>Eukaryota</taxon>
        <taxon>Viridiplantae</taxon>
        <taxon>Streptophyta</taxon>
        <taxon>Embryophyta</taxon>
        <taxon>Tracheophyta</taxon>
        <taxon>Spermatophyta</taxon>
        <taxon>Magnoliopsida</taxon>
        <taxon>Ranunculales</taxon>
        <taxon>Papaveraceae</taxon>
        <taxon>Papaveroideae</taxon>
        <taxon>Papaver</taxon>
    </lineage>
</organism>
<proteinExistence type="predicted"/>
<evidence type="ECO:0000256" key="1">
    <source>
        <dbReference type="ARBA" id="ARBA00004141"/>
    </source>
</evidence>
<feature type="transmembrane region" description="Helical" evidence="5">
    <location>
        <begin position="42"/>
        <end position="65"/>
    </location>
</feature>
<gene>
    <name evidence="7" type="ORF">MKW94_029597</name>
</gene>
<feature type="domain" description="EXS" evidence="6">
    <location>
        <begin position="13"/>
        <end position="207"/>
    </location>
</feature>
<evidence type="ECO:0000256" key="5">
    <source>
        <dbReference type="SAM" id="Phobius"/>
    </source>
</evidence>
<dbReference type="Pfam" id="PF03124">
    <property type="entry name" value="EXS"/>
    <property type="match status" value="1"/>
</dbReference>
<keyword evidence="4 5" id="KW-0472">Membrane</keyword>
<dbReference type="EMBL" id="JAJJMA010099169">
    <property type="protein sequence ID" value="MCL7030237.1"/>
    <property type="molecule type" value="Genomic_DNA"/>
</dbReference>
<evidence type="ECO:0000259" key="6">
    <source>
        <dbReference type="PROSITE" id="PS51380"/>
    </source>
</evidence>
<feature type="transmembrane region" description="Helical" evidence="5">
    <location>
        <begin position="138"/>
        <end position="159"/>
    </location>
</feature>
<dbReference type="Proteomes" id="UP001177140">
    <property type="component" value="Unassembled WGS sequence"/>
</dbReference>
<evidence type="ECO:0000256" key="3">
    <source>
        <dbReference type="ARBA" id="ARBA00022989"/>
    </source>
</evidence>
<keyword evidence="8" id="KW-1185">Reference proteome</keyword>
<dbReference type="PROSITE" id="PS51380">
    <property type="entry name" value="EXS"/>
    <property type="match status" value="1"/>
</dbReference>
<dbReference type="AlphaFoldDB" id="A0AA41S4V0"/>
<dbReference type="GO" id="GO:0005737">
    <property type="term" value="C:cytoplasm"/>
    <property type="evidence" value="ECO:0007669"/>
    <property type="project" value="TreeGrafter"/>
</dbReference>
<comment type="subcellular location">
    <subcellularLocation>
        <location evidence="1">Membrane</location>
        <topology evidence="1">Multi-pass membrane protein</topology>
    </subcellularLocation>
</comment>
<keyword evidence="3 5" id="KW-1133">Transmembrane helix</keyword>
<evidence type="ECO:0000256" key="4">
    <source>
        <dbReference type="ARBA" id="ARBA00023136"/>
    </source>
</evidence>
<accession>A0AA41S4V0</accession>
<dbReference type="PANTHER" id="PTHR10783">
    <property type="entry name" value="XENOTROPIC AND POLYTROPIC RETROVIRUS RECEPTOR 1-RELATED"/>
    <property type="match status" value="1"/>
</dbReference>
<evidence type="ECO:0000313" key="7">
    <source>
        <dbReference type="EMBL" id="MCL7030237.1"/>
    </source>
</evidence>
<sequence length="207" mass="24447">MIVLPLIGLVILLCLELFGGFWGCFLDIVAFWRGVPVFRGVLLADLLTSITYAFSGIPLSVIRLINRHEVRCLKYFSSIVLQVFSTLHAAHSSSLAWWIVWLLVAILNSLYSWYWDVWRDWQLTRRWANAGLRPNQPLVFKWVFYTWFFLSDLGMRFYWGYKISRSSQPHYSWTAFLYAGIEVLRRSQWAYFRVEREAEEREAEGAV</sequence>
<name>A0AA41S4V0_PAPNU</name>
<dbReference type="InterPro" id="IPR004342">
    <property type="entry name" value="EXS_C"/>
</dbReference>
<evidence type="ECO:0000256" key="2">
    <source>
        <dbReference type="ARBA" id="ARBA00022692"/>
    </source>
</evidence>
<comment type="caution">
    <text evidence="7">The sequence shown here is derived from an EMBL/GenBank/DDBJ whole genome shotgun (WGS) entry which is preliminary data.</text>
</comment>
<keyword evidence="2 5" id="KW-0812">Transmembrane</keyword>
<reference evidence="7" key="1">
    <citation type="submission" date="2022-03" db="EMBL/GenBank/DDBJ databases">
        <title>A functionally conserved STORR gene fusion in Papaver species that diverged 16.8 million years ago.</title>
        <authorList>
            <person name="Catania T."/>
        </authorList>
    </citation>
    <scope>NUCLEOTIDE SEQUENCE</scope>
    <source>
        <strain evidence="7">S-191538</strain>
    </source>
</reference>
<dbReference type="GO" id="GO:0016020">
    <property type="term" value="C:membrane"/>
    <property type="evidence" value="ECO:0007669"/>
    <property type="project" value="UniProtKB-SubCell"/>
</dbReference>
<protein>
    <recommendedName>
        <fullName evidence="6">EXS domain-containing protein</fullName>
    </recommendedName>
</protein>
<dbReference type="PANTHER" id="PTHR10783:SF46">
    <property type="entry name" value="PROTEIN ERD1 HOMOLOG 2"/>
    <property type="match status" value="1"/>
</dbReference>